<dbReference type="GO" id="GO:0016787">
    <property type="term" value="F:hydrolase activity"/>
    <property type="evidence" value="ECO:0007669"/>
    <property type="project" value="UniProtKB-KW"/>
</dbReference>
<evidence type="ECO:0000259" key="10">
    <source>
        <dbReference type="PROSITE" id="PS51194"/>
    </source>
</evidence>
<feature type="region of interest" description="Disordered" evidence="8">
    <location>
        <begin position="315"/>
        <end position="335"/>
    </location>
</feature>
<evidence type="ECO:0000256" key="5">
    <source>
        <dbReference type="ARBA" id="ARBA00022840"/>
    </source>
</evidence>
<evidence type="ECO:0000313" key="12">
    <source>
        <dbReference type="Proteomes" id="UP000283841"/>
    </source>
</evidence>
<dbReference type="GO" id="GO:0005524">
    <property type="term" value="F:ATP binding"/>
    <property type="evidence" value="ECO:0007669"/>
    <property type="project" value="UniProtKB-KW"/>
</dbReference>
<dbReference type="Proteomes" id="UP000283841">
    <property type="component" value="Unassembled WGS sequence"/>
</dbReference>
<dbReference type="EMBL" id="RCNU01000002">
    <property type="protein sequence ID" value="RWQ97406.1"/>
    <property type="molecule type" value="Genomic_DNA"/>
</dbReference>
<dbReference type="GeneID" id="39599045"/>
<dbReference type="PANTHER" id="PTHR13710">
    <property type="entry name" value="DNA HELICASE RECQ FAMILY MEMBER"/>
    <property type="match status" value="1"/>
</dbReference>
<dbReference type="Pfam" id="PF00271">
    <property type="entry name" value="Helicase_C"/>
    <property type="match status" value="1"/>
</dbReference>
<feature type="domain" description="Helicase ATP-binding" evidence="9">
    <location>
        <begin position="89"/>
        <end position="265"/>
    </location>
</feature>
<name>A0A443I017_BYSSP</name>
<evidence type="ECO:0000256" key="4">
    <source>
        <dbReference type="ARBA" id="ARBA00022806"/>
    </source>
</evidence>
<protein>
    <recommendedName>
        <fullName evidence="7">DNA 3'-5' helicase</fullName>
        <ecNumber evidence="7">5.6.2.4</ecNumber>
    </recommendedName>
</protein>
<dbReference type="PROSITE" id="PS51192">
    <property type="entry name" value="HELICASE_ATP_BIND_1"/>
    <property type="match status" value="1"/>
</dbReference>
<comment type="similarity">
    <text evidence="1">Belongs to the helicase family. RecQ subfamily.</text>
</comment>
<dbReference type="InterPro" id="IPR014001">
    <property type="entry name" value="Helicase_ATP-bd"/>
</dbReference>
<dbReference type="OrthoDB" id="10261556at2759"/>
<dbReference type="GO" id="GO:0003676">
    <property type="term" value="F:nucleic acid binding"/>
    <property type="evidence" value="ECO:0007669"/>
    <property type="project" value="InterPro"/>
</dbReference>
<dbReference type="Gene3D" id="3.40.50.300">
    <property type="entry name" value="P-loop containing nucleotide triphosphate hydrolases"/>
    <property type="match status" value="2"/>
</dbReference>
<gene>
    <name evidence="11" type="ORF">C8Q69DRAFT_455354</name>
</gene>
<dbReference type="Pfam" id="PF00270">
    <property type="entry name" value="DEAD"/>
    <property type="match status" value="1"/>
</dbReference>
<comment type="catalytic activity">
    <reaction evidence="6">
        <text>Couples ATP hydrolysis with the unwinding of duplex DNA by translocating in the 3'-5' direction.</text>
        <dbReference type="EC" id="5.6.2.4"/>
    </reaction>
</comment>
<dbReference type="GO" id="GO:0005634">
    <property type="term" value="C:nucleus"/>
    <property type="evidence" value="ECO:0007669"/>
    <property type="project" value="TreeGrafter"/>
</dbReference>
<dbReference type="GO" id="GO:0000724">
    <property type="term" value="P:double-strand break repair via homologous recombination"/>
    <property type="evidence" value="ECO:0007669"/>
    <property type="project" value="TreeGrafter"/>
</dbReference>
<dbReference type="InterPro" id="IPR027417">
    <property type="entry name" value="P-loop_NTPase"/>
</dbReference>
<evidence type="ECO:0000259" key="9">
    <source>
        <dbReference type="PROSITE" id="PS51192"/>
    </source>
</evidence>
<dbReference type="RefSeq" id="XP_028487051.1">
    <property type="nucleotide sequence ID" value="XM_028629768.1"/>
</dbReference>
<organism evidence="11 12">
    <name type="scientific">Byssochlamys spectabilis</name>
    <name type="common">Paecilomyces variotii</name>
    <dbReference type="NCBI Taxonomy" id="264951"/>
    <lineage>
        <taxon>Eukaryota</taxon>
        <taxon>Fungi</taxon>
        <taxon>Dikarya</taxon>
        <taxon>Ascomycota</taxon>
        <taxon>Pezizomycotina</taxon>
        <taxon>Eurotiomycetes</taxon>
        <taxon>Eurotiomycetidae</taxon>
        <taxon>Eurotiales</taxon>
        <taxon>Thermoascaceae</taxon>
        <taxon>Paecilomyces</taxon>
    </lineage>
</organism>
<accession>A0A443I017</accession>
<dbReference type="InterPro" id="IPR011545">
    <property type="entry name" value="DEAD/DEAH_box_helicase_dom"/>
</dbReference>
<dbReference type="SMART" id="SM00490">
    <property type="entry name" value="HELICc"/>
    <property type="match status" value="1"/>
</dbReference>
<evidence type="ECO:0000313" key="11">
    <source>
        <dbReference type="EMBL" id="RWQ97406.1"/>
    </source>
</evidence>
<dbReference type="GO" id="GO:0005694">
    <property type="term" value="C:chromosome"/>
    <property type="evidence" value="ECO:0007669"/>
    <property type="project" value="TreeGrafter"/>
</dbReference>
<sequence>MRRRYFLLRSAIYHVSRDIACPMSCSALPIRAIKVDISSYRIDIQDRRFKRSNAEMLERTFERQKVDLEFTLRRVFGKTSFRPLQREVILAAVEGHDIFLQAATSFGKSLCFQLPAVINHGVTVVVSPLLALMMDQVSALQTLGVAVSTINSTTPLSERRNIVDDLLSGHPIIRLLYVTPELCLTETFRRTLKTMHAQGELKRIAVDEAHCISEWGHDFRPAYKELSWFRRALVNPPVPISALTATATPRVRTDIINLLGLDPATLRTFNTPSARPNIHYEVRYFADSENDEICTAKSQLDDLLAWLNSIQRRREARMSTDSGDDTAKPKTPGKKLKPMSGIVYAPYRSICESLAKALSSSGNRIHAVAYHAGLQAAERSRIQAMWTSNGPVDAADDDDTAFSIIVATNAFGMGIDNPHVRFVVHWNTPRSFEGFVQESGRAGRDGRAAMSLVYYGILQRDRAYELMKRDFKNAISNKTKDGLTSTKVKSHRARIDSFKKVVRYCETTTRCRHEIIKEYSGDLDLEMMGSQVPREYNSTQAGQNGSFPTSPCDFACDFCKEGAQSVTRRKQKMLTDMEDFEHTGALPQQLFEMMFPDFC</sequence>
<dbReference type="InterPro" id="IPR004589">
    <property type="entry name" value="DNA_helicase_ATP-dep_RecQ"/>
</dbReference>
<dbReference type="GO" id="GO:0005737">
    <property type="term" value="C:cytoplasm"/>
    <property type="evidence" value="ECO:0007669"/>
    <property type="project" value="TreeGrafter"/>
</dbReference>
<reference evidence="11 12" key="1">
    <citation type="journal article" date="2018" name="Front. Microbiol.">
        <title>Genomic and genetic insights into a cosmopolitan fungus, Paecilomyces variotii (Eurotiales).</title>
        <authorList>
            <person name="Urquhart A.S."/>
            <person name="Mondo S.J."/>
            <person name="Makela M.R."/>
            <person name="Hane J.K."/>
            <person name="Wiebenga A."/>
            <person name="He G."/>
            <person name="Mihaltcheva S."/>
            <person name="Pangilinan J."/>
            <person name="Lipzen A."/>
            <person name="Barry K."/>
            <person name="de Vries R.P."/>
            <person name="Grigoriev I.V."/>
            <person name="Idnurm A."/>
        </authorList>
    </citation>
    <scope>NUCLEOTIDE SEQUENCE [LARGE SCALE GENOMIC DNA]</scope>
    <source>
        <strain evidence="11 12">CBS 101075</strain>
    </source>
</reference>
<evidence type="ECO:0000256" key="7">
    <source>
        <dbReference type="ARBA" id="ARBA00034808"/>
    </source>
</evidence>
<evidence type="ECO:0000256" key="1">
    <source>
        <dbReference type="ARBA" id="ARBA00005446"/>
    </source>
</evidence>
<dbReference type="FunFam" id="3.40.50.300:FF:001834">
    <property type="entry name" value="ATP-dependent DNA helicase"/>
    <property type="match status" value="1"/>
</dbReference>
<dbReference type="CDD" id="cd17920">
    <property type="entry name" value="DEXHc_RecQ"/>
    <property type="match status" value="1"/>
</dbReference>
<dbReference type="GO" id="GO:0043138">
    <property type="term" value="F:3'-5' DNA helicase activity"/>
    <property type="evidence" value="ECO:0007669"/>
    <property type="project" value="UniProtKB-EC"/>
</dbReference>
<dbReference type="VEuPathDB" id="FungiDB:C8Q69DRAFT_455354"/>
<dbReference type="SUPFAM" id="SSF52540">
    <property type="entry name" value="P-loop containing nucleoside triphosphate hydrolases"/>
    <property type="match status" value="1"/>
</dbReference>
<keyword evidence="2" id="KW-0547">Nucleotide-binding</keyword>
<evidence type="ECO:0000256" key="6">
    <source>
        <dbReference type="ARBA" id="ARBA00034617"/>
    </source>
</evidence>
<feature type="domain" description="Helicase C-terminal" evidence="10">
    <location>
        <begin position="299"/>
        <end position="483"/>
    </location>
</feature>
<keyword evidence="4 11" id="KW-0347">Helicase</keyword>
<dbReference type="AlphaFoldDB" id="A0A443I017"/>
<evidence type="ECO:0000256" key="3">
    <source>
        <dbReference type="ARBA" id="ARBA00022801"/>
    </source>
</evidence>
<keyword evidence="12" id="KW-1185">Reference proteome</keyword>
<evidence type="ECO:0000256" key="8">
    <source>
        <dbReference type="SAM" id="MobiDB-lite"/>
    </source>
</evidence>
<comment type="caution">
    <text evidence="11">The sequence shown here is derived from an EMBL/GenBank/DDBJ whole genome shotgun (WGS) entry which is preliminary data.</text>
</comment>
<dbReference type="InterPro" id="IPR001650">
    <property type="entry name" value="Helicase_C-like"/>
</dbReference>
<evidence type="ECO:0000256" key="2">
    <source>
        <dbReference type="ARBA" id="ARBA00022741"/>
    </source>
</evidence>
<dbReference type="GO" id="GO:0009378">
    <property type="term" value="F:four-way junction helicase activity"/>
    <property type="evidence" value="ECO:0007669"/>
    <property type="project" value="TreeGrafter"/>
</dbReference>
<dbReference type="PROSITE" id="PS51194">
    <property type="entry name" value="HELICASE_CTER"/>
    <property type="match status" value="1"/>
</dbReference>
<dbReference type="SMART" id="SM00487">
    <property type="entry name" value="DEXDc"/>
    <property type="match status" value="1"/>
</dbReference>
<keyword evidence="3" id="KW-0378">Hydrolase</keyword>
<dbReference type="PANTHER" id="PTHR13710:SF152">
    <property type="entry name" value="ATP-DEPENDENT DNA HELICASE Q5"/>
    <property type="match status" value="1"/>
</dbReference>
<dbReference type="EC" id="5.6.2.4" evidence="7"/>
<dbReference type="STRING" id="264951.A0A443I017"/>
<keyword evidence="5" id="KW-0067">ATP-binding</keyword>
<proteinExistence type="inferred from homology"/>
<dbReference type="NCBIfam" id="TIGR00614">
    <property type="entry name" value="recQ_fam"/>
    <property type="match status" value="1"/>
</dbReference>